<proteinExistence type="predicted"/>
<comment type="caution">
    <text evidence="1">The sequence shown here is derived from an EMBL/GenBank/DDBJ whole genome shotgun (WGS) entry which is preliminary data.</text>
</comment>
<sequence>MFYHEFDKWEEVEFFSSKEKKNGFEFLDQDLQTAWNKRSIITDQQARVNWFVHFAEIFVDLHKNWYPKIGQKCTFQEKIENHQAFLPELAKETLNILNYSTSLIEDKIRSNQISKFPLFFFSFIIDNLTNQQIVQQFRSKIPTNPLDNKSNSKFEIQILM</sequence>
<dbReference type="EMBL" id="JANTQA010000070">
    <property type="protein sequence ID" value="KAJ3424817.1"/>
    <property type="molecule type" value="Genomic_DNA"/>
</dbReference>
<evidence type="ECO:0000313" key="2">
    <source>
        <dbReference type="Proteomes" id="UP001146793"/>
    </source>
</evidence>
<evidence type="ECO:0000313" key="1">
    <source>
        <dbReference type="EMBL" id="KAJ3424817.1"/>
    </source>
</evidence>
<dbReference type="Proteomes" id="UP001146793">
    <property type="component" value="Unassembled WGS sequence"/>
</dbReference>
<reference evidence="1" key="1">
    <citation type="submission" date="2022-08" db="EMBL/GenBank/DDBJ databases">
        <title>Novel sulphate-reducing endosymbionts in the free-living metamonad Anaeramoeba.</title>
        <authorList>
            <person name="Jerlstrom-Hultqvist J."/>
            <person name="Cepicka I."/>
            <person name="Gallot-Lavallee L."/>
            <person name="Salas-Leiva D."/>
            <person name="Curtis B.A."/>
            <person name="Zahonova K."/>
            <person name="Pipaliya S."/>
            <person name="Dacks J."/>
            <person name="Roger A.J."/>
        </authorList>
    </citation>
    <scope>NUCLEOTIDE SEQUENCE</scope>
    <source>
        <strain evidence="1">Busselton2</strain>
    </source>
</reference>
<name>A0AAV7YAC8_9EUKA</name>
<accession>A0AAV7YAC8</accession>
<dbReference type="AlphaFoldDB" id="A0AAV7YAC8"/>
<protein>
    <submittedName>
        <fullName evidence="1">Uncharacterized protein</fullName>
    </submittedName>
</protein>
<gene>
    <name evidence="1" type="ORF">M0812_27243</name>
</gene>
<organism evidence="1 2">
    <name type="scientific">Anaeramoeba flamelloides</name>
    <dbReference type="NCBI Taxonomy" id="1746091"/>
    <lineage>
        <taxon>Eukaryota</taxon>
        <taxon>Metamonada</taxon>
        <taxon>Anaeramoebidae</taxon>
        <taxon>Anaeramoeba</taxon>
    </lineage>
</organism>